<feature type="disulfide bond" evidence="4">
    <location>
        <begin position="901"/>
        <end position="908"/>
    </location>
</feature>
<evidence type="ECO:0000313" key="8">
    <source>
        <dbReference type="EnsemblMetazoa" id="XP_030835900"/>
    </source>
</evidence>
<dbReference type="KEGG" id="spu:755632"/>
<dbReference type="PROSITE" id="PS00484">
    <property type="entry name" value="THYROGLOBULIN_1_1"/>
    <property type="match status" value="1"/>
</dbReference>
<evidence type="ECO:0000259" key="6">
    <source>
        <dbReference type="PROSITE" id="PS51162"/>
    </source>
</evidence>
<proteinExistence type="predicted"/>
<dbReference type="Gene3D" id="2.10.70.10">
    <property type="entry name" value="Complement Module, domain 1"/>
    <property type="match status" value="1"/>
</dbReference>
<evidence type="ECO:0000256" key="1">
    <source>
        <dbReference type="ARBA" id="ARBA00022729"/>
    </source>
</evidence>
<protein>
    <recommendedName>
        <fullName evidence="10">Kielin/chordin-like protein</fullName>
    </recommendedName>
</protein>
<dbReference type="Pfam" id="PF12714">
    <property type="entry name" value="TILa"/>
    <property type="match status" value="1"/>
</dbReference>
<comment type="caution">
    <text evidence="4">Lacks conserved residue(s) required for the propagation of feature annotation.</text>
</comment>
<evidence type="ECO:0000256" key="4">
    <source>
        <dbReference type="PROSITE-ProRule" id="PRU00500"/>
    </source>
</evidence>
<name>A0A7M7NG21_STRPU</name>
<dbReference type="EnsemblMetazoa" id="XM_030980040">
    <property type="protein sequence ID" value="XP_030835900"/>
    <property type="gene ID" value="LOC755632"/>
</dbReference>
<keyword evidence="1" id="KW-0732">Signal</keyword>
<dbReference type="Pfam" id="PF00086">
    <property type="entry name" value="Thyroglobulin_1"/>
    <property type="match status" value="3"/>
</dbReference>
<feature type="domain" description="Antistasin-like" evidence="7">
    <location>
        <begin position="261"/>
        <end position="287"/>
    </location>
</feature>
<dbReference type="PROSITE" id="PS51162">
    <property type="entry name" value="THYROGLOBULIN_1_2"/>
    <property type="match status" value="3"/>
</dbReference>
<evidence type="ECO:0008006" key="10">
    <source>
        <dbReference type="Google" id="ProtNLM"/>
    </source>
</evidence>
<dbReference type="OrthoDB" id="10021323at2759"/>
<feature type="domain" description="VWFC" evidence="5">
    <location>
        <begin position="657"/>
        <end position="725"/>
    </location>
</feature>
<feature type="domain" description="Antistasin-like" evidence="7">
    <location>
        <begin position="97"/>
        <end position="125"/>
    </location>
</feature>
<dbReference type="Gene3D" id="4.10.800.10">
    <property type="entry name" value="Thyroglobulin type-1"/>
    <property type="match status" value="3"/>
</dbReference>
<dbReference type="AlphaFoldDB" id="A0A7M7NG21"/>
<organism evidence="8 9">
    <name type="scientific">Strongylocentrotus purpuratus</name>
    <name type="common">Purple sea urchin</name>
    <dbReference type="NCBI Taxonomy" id="7668"/>
    <lineage>
        <taxon>Eukaryota</taxon>
        <taxon>Metazoa</taxon>
        <taxon>Echinodermata</taxon>
        <taxon>Eleutherozoa</taxon>
        <taxon>Echinozoa</taxon>
        <taxon>Echinoidea</taxon>
        <taxon>Euechinoidea</taxon>
        <taxon>Echinacea</taxon>
        <taxon>Camarodonta</taxon>
        <taxon>Echinidea</taxon>
        <taxon>Strongylocentrotidae</taxon>
        <taxon>Strongylocentrotus</taxon>
    </lineage>
</organism>
<reference evidence="8" key="2">
    <citation type="submission" date="2021-01" db="UniProtKB">
        <authorList>
            <consortium name="EnsemblMetazoa"/>
        </authorList>
    </citation>
    <scope>IDENTIFICATION</scope>
</reference>
<feature type="domain" description="Thyroglobulin type-1" evidence="6">
    <location>
        <begin position="519"/>
        <end position="591"/>
    </location>
</feature>
<dbReference type="CDD" id="cd00191">
    <property type="entry name" value="TY"/>
    <property type="match status" value="2"/>
</dbReference>
<dbReference type="GeneID" id="755632"/>
<dbReference type="OMA" id="THNISCH"/>
<dbReference type="SMART" id="SM00214">
    <property type="entry name" value="VWC"/>
    <property type="match status" value="4"/>
</dbReference>
<dbReference type="Proteomes" id="UP000007110">
    <property type="component" value="Unassembled WGS sequence"/>
</dbReference>
<evidence type="ECO:0000259" key="5">
    <source>
        <dbReference type="PROSITE" id="PS50184"/>
    </source>
</evidence>
<dbReference type="SMART" id="SM00289">
    <property type="entry name" value="WR1"/>
    <property type="match status" value="2"/>
</dbReference>
<dbReference type="RefSeq" id="XP_030835900.1">
    <property type="nucleotide sequence ID" value="XM_030980040.1"/>
</dbReference>
<dbReference type="InterPro" id="IPR006150">
    <property type="entry name" value="Cys_repeat_1"/>
</dbReference>
<feature type="domain" description="Antistasin-like" evidence="7">
    <location>
        <begin position="50"/>
        <end position="78"/>
    </location>
</feature>
<evidence type="ECO:0000259" key="7">
    <source>
        <dbReference type="PROSITE" id="PS51252"/>
    </source>
</evidence>
<dbReference type="InterPro" id="IPR011061">
    <property type="entry name" value="Hirudin/antistatin"/>
</dbReference>
<dbReference type="Gene3D" id="6.20.200.20">
    <property type="match status" value="1"/>
</dbReference>
<dbReference type="InterPro" id="IPR004094">
    <property type="entry name" value="Antistasin-like"/>
</dbReference>
<feature type="domain" description="Thyroglobulin type-1" evidence="6">
    <location>
        <begin position="864"/>
        <end position="931"/>
    </location>
</feature>
<feature type="domain" description="VWFC" evidence="5">
    <location>
        <begin position="454"/>
        <end position="515"/>
    </location>
</feature>
<dbReference type="InterPro" id="IPR000716">
    <property type="entry name" value="Thyroglobulin_1"/>
</dbReference>
<dbReference type="SMART" id="SM00211">
    <property type="entry name" value="TY"/>
    <property type="match status" value="3"/>
</dbReference>
<feature type="disulfide bond" evidence="4">
    <location>
        <begin position="562"/>
        <end position="569"/>
    </location>
</feature>
<dbReference type="SUPFAM" id="SSF57262">
    <property type="entry name" value="Leech antihemostatic proteins"/>
    <property type="match status" value="3"/>
</dbReference>
<dbReference type="GO" id="GO:0004867">
    <property type="term" value="F:serine-type endopeptidase inhibitor activity"/>
    <property type="evidence" value="ECO:0007669"/>
    <property type="project" value="InterPro"/>
</dbReference>
<dbReference type="PANTHER" id="PTHR46439">
    <property type="entry name" value="CYSTEINE-RICH MOTOR NEURON 1 PROTEIN"/>
    <property type="match status" value="1"/>
</dbReference>
<dbReference type="InterPro" id="IPR036857">
    <property type="entry name" value="Thyroglobulin_1_sf"/>
</dbReference>
<feature type="domain" description="Antistasin-like" evidence="7">
    <location>
        <begin position="166"/>
        <end position="193"/>
    </location>
</feature>
<feature type="domain" description="Antistasin-like" evidence="7">
    <location>
        <begin position="15"/>
        <end position="43"/>
    </location>
</feature>
<evidence type="ECO:0000313" key="9">
    <source>
        <dbReference type="Proteomes" id="UP000007110"/>
    </source>
</evidence>
<dbReference type="SUPFAM" id="SSF57603">
    <property type="entry name" value="FnI-like domain"/>
    <property type="match status" value="1"/>
</dbReference>
<dbReference type="InParanoid" id="A0A7M7NG21"/>
<evidence type="ECO:0000256" key="3">
    <source>
        <dbReference type="ARBA" id="ARBA00023157"/>
    </source>
</evidence>
<dbReference type="InterPro" id="IPR025615">
    <property type="entry name" value="TILa_dom"/>
</dbReference>
<dbReference type="InterPro" id="IPR052624">
    <property type="entry name" value="CRIM1"/>
</dbReference>
<feature type="disulfide bond" evidence="4">
    <location>
        <begin position="571"/>
        <end position="591"/>
    </location>
</feature>
<accession>A0A7M7NG21</accession>
<sequence>MNGCKMCSCKKNVYCRQTTPFNCPLTCNHGYTTDVHGCDNCNCKIQRSECHDHPCLSPMMHCAFGLATDSNGCEICSCKMPIAIGLVLAPGTKPRDCVALSTGSCDLSCDHGYRSDHHGCEICQCMNQPDDCPSMATCRLQSKCPYGLASGPDGCPTCACKHPGVCDPLPSYCDLECELGFSTDKFGCELCLCKKTEGCPVLEPCPLTCPLGLATCPCQCEICKCKLPNSYTLSVLSDLTAIPIWNESAPLESEISESLVCPELNCLAACPFGYAIEPISGCQTCHCKTRLRCPSLLEPKIAMETRCQTNGDCRHPHQLCCYTGTRFMCMDAVEDSCTDDFGKVHSHGQVWNKDCDTQCSCFHGNIRHTHFQTPSIPGGCQYEITPGHCYYSYTCVNATCQDTEDSWSVDECTQCSCHDESVTPLCTRLPCPKVPHGCHAAGVEDSCCPDIVCPGCRDAGGHLKVEGQMWNDDLCTSCVCEEGQRSCRRMACEIPRPECQQIFLPNQCCPKVICPGDFKKPCEAIRSMRNPLQLLDDSATHLPGPYIPSCIPKSGFFNATQCYPAEGLCWCADHLGREVAGTRTKHGIPDCWDYGCVDLQGSYHHENETWSRDQCTTCQCIRGLLVCTGPRCRKPPRGCDVLEVREDCGCPQYICNGFCFDDRHSIKLLGELWHTSDCTQSCECSENGVITCRETVCQDPLLIPEGCFHKKRSPDDCCPSVVVCFDGTDLSECPAGTRYVAVCVTDPCLDATCLTHPNAICHSNFCGECRSIFYDEQNTGPIDCTRLADSPQTVRQYGTHNISCHALVEQTTANDSAYFPRCTGYNTYSAKQCDSSGSCWCVGPDGVHGADSDMEADRTELCVEAPCRQELESNQEKVNLGQNVTSNPVCNPQGMYIPQQCTADGTECWCSEPDGTMIPNTKRASGESVTCLEVCGGRQALTTRSCNSVISCPLNYVCNFMTPANHGICCLQS</sequence>
<dbReference type="Pfam" id="PF02822">
    <property type="entry name" value="Antistasin"/>
    <property type="match status" value="4"/>
</dbReference>
<feature type="domain" description="Thyroglobulin type-1" evidence="6">
    <location>
        <begin position="801"/>
        <end position="862"/>
    </location>
</feature>
<keyword evidence="3 4" id="KW-1015">Disulfide bond</keyword>
<feature type="domain" description="Antistasin-like" evidence="7">
    <location>
        <begin position="132"/>
        <end position="160"/>
    </location>
</feature>
<dbReference type="PROSITE" id="PS51252">
    <property type="entry name" value="ANTISTASIN"/>
    <property type="match status" value="6"/>
</dbReference>
<dbReference type="PROSITE" id="PS50184">
    <property type="entry name" value="VWFC_2"/>
    <property type="match status" value="2"/>
</dbReference>
<dbReference type="Gene3D" id="2.10.22.10">
    <property type="entry name" value="Antistasin, domain 1"/>
    <property type="match status" value="5"/>
</dbReference>
<keyword evidence="9" id="KW-1185">Reference proteome</keyword>
<dbReference type="InterPro" id="IPR001007">
    <property type="entry name" value="VWF_dom"/>
</dbReference>
<dbReference type="PANTHER" id="PTHR46439:SF1">
    <property type="entry name" value="CYSTEINE-RICH MOTOR NEURON 1 PROTEIN"/>
    <property type="match status" value="1"/>
</dbReference>
<dbReference type="SUPFAM" id="SSF57610">
    <property type="entry name" value="Thyroglobulin type-1 domain"/>
    <property type="match status" value="3"/>
</dbReference>
<reference evidence="9" key="1">
    <citation type="submission" date="2015-02" db="EMBL/GenBank/DDBJ databases">
        <title>Genome sequencing for Strongylocentrotus purpuratus.</title>
        <authorList>
            <person name="Murali S."/>
            <person name="Liu Y."/>
            <person name="Vee V."/>
            <person name="English A."/>
            <person name="Wang M."/>
            <person name="Skinner E."/>
            <person name="Han Y."/>
            <person name="Muzny D.M."/>
            <person name="Worley K.C."/>
            <person name="Gibbs R.A."/>
        </authorList>
    </citation>
    <scope>NUCLEOTIDE SEQUENCE</scope>
</reference>
<keyword evidence="2" id="KW-0677">Repeat</keyword>
<evidence type="ECO:0000256" key="2">
    <source>
        <dbReference type="ARBA" id="ARBA00022737"/>
    </source>
</evidence>